<feature type="domain" description="U-box" evidence="6">
    <location>
        <begin position="9"/>
        <end position="86"/>
    </location>
</feature>
<dbReference type="InterPro" id="IPR011989">
    <property type="entry name" value="ARM-like"/>
</dbReference>
<comment type="function">
    <text evidence="5">Functions as an E3 ubiquitin ligase.</text>
</comment>
<comment type="caution">
    <text evidence="7">The sequence shown here is derived from an EMBL/GenBank/DDBJ whole genome shotgun (WGS) entry which is preliminary data.</text>
</comment>
<dbReference type="Proteomes" id="UP001345219">
    <property type="component" value="Chromosome 7"/>
</dbReference>
<dbReference type="InterPro" id="IPR003613">
    <property type="entry name" value="Ubox_domain"/>
</dbReference>
<dbReference type="AlphaFoldDB" id="A0AAN7KG95"/>
<dbReference type="Pfam" id="PF25598">
    <property type="entry name" value="ARM_PUB"/>
    <property type="match status" value="1"/>
</dbReference>
<evidence type="ECO:0000256" key="2">
    <source>
        <dbReference type="ARBA" id="ARBA00004906"/>
    </source>
</evidence>
<dbReference type="Gene3D" id="1.25.10.10">
    <property type="entry name" value="Leucine-rich Repeat Variant"/>
    <property type="match status" value="1"/>
</dbReference>
<comment type="catalytic activity">
    <reaction evidence="1 5">
        <text>S-ubiquitinyl-[E2 ubiquitin-conjugating enzyme]-L-cysteine + [acceptor protein]-L-lysine = [E2 ubiquitin-conjugating enzyme]-L-cysteine + N(6)-ubiquitinyl-[acceptor protein]-L-lysine.</text>
        <dbReference type="EC" id="2.3.2.27"/>
    </reaction>
</comment>
<evidence type="ECO:0000256" key="3">
    <source>
        <dbReference type="ARBA" id="ARBA00022679"/>
    </source>
</evidence>
<dbReference type="InterPro" id="IPR058678">
    <property type="entry name" value="ARM_PUB"/>
</dbReference>
<evidence type="ECO:0000256" key="1">
    <source>
        <dbReference type="ARBA" id="ARBA00000900"/>
    </source>
</evidence>
<dbReference type="CDD" id="cd16664">
    <property type="entry name" value="RING-Ubox_PUB"/>
    <property type="match status" value="1"/>
</dbReference>
<dbReference type="EMBL" id="JAXIOK010000007">
    <property type="protein sequence ID" value="KAK4766425.1"/>
    <property type="molecule type" value="Genomic_DNA"/>
</dbReference>
<dbReference type="SUPFAM" id="SSF48371">
    <property type="entry name" value="ARM repeat"/>
    <property type="match status" value="1"/>
</dbReference>
<dbReference type="PROSITE" id="PS51698">
    <property type="entry name" value="U_BOX"/>
    <property type="match status" value="1"/>
</dbReference>
<evidence type="ECO:0000256" key="4">
    <source>
        <dbReference type="ARBA" id="ARBA00022786"/>
    </source>
</evidence>
<sequence length="418" mass="45948">MEEQAADDNVPPFFICPISLEIMRDPVTISTGITYDRDSIESWLSDSTSDGKCPVTKLPISGFHGLTPNRTLQRLIQSWYALNDPRSIVPMIINPRAQIGEILNGDRSPRSRLKCLSRLRSITSALTSTNTRLLEEAGAVHFLADIIISASEEIDSSEALSFLLGLQLSEARLKALIGLKNGEFIDSLIRVIQCGSCESRVRAVMLLQSMFEIADPMQMMFLGRELFAGVARLLHDHQASSLHASKTSLSLLIRVIPHGRNRIKAVEAGLVHTLIELLLDSSSDIGQWRLDEMRLVLLEMMCQCADGRAELLNHGAGLAILSKKVLRVSHVGSQRAVKILRSVSKYSATPAVLQEMLQVGVVAKMCLVLQVDCGKKTKEKAKEILRRHAGAWRGSPCIPPDLLASYTSSTVKSHAPVL</sequence>
<reference evidence="7 8" key="1">
    <citation type="journal article" date="2023" name="Hortic Res">
        <title>Pangenome of water caltrop reveals structural variations and asymmetric subgenome divergence after allopolyploidization.</title>
        <authorList>
            <person name="Zhang X."/>
            <person name="Chen Y."/>
            <person name="Wang L."/>
            <person name="Yuan Y."/>
            <person name="Fang M."/>
            <person name="Shi L."/>
            <person name="Lu R."/>
            <person name="Comes H.P."/>
            <person name="Ma Y."/>
            <person name="Chen Y."/>
            <person name="Huang G."/>
            <person name="Zhou Y."/>
            <person name="Zheng Z."/>
            <person name="Qiu Y."/>
        </authorList>
    </citation>
    <scope>NUCLEOTIDE SEQUENCE [LARGE SCALE GENOMIC DNA]</scope>
    <source>
        <tissue evidence="7">Roots</tissue>
    </source>
</reference>
<dbReference type="SUPFAM" id="SSF57850">
    <property type="entry name" value="RING/U-box"/>
    <property type="match status" value="1"/>
</dbReference>
<keyword evidence="3 5" id="KW-0808">Transferase</keyword>
<organism evidence="7 8">
    <name type="scientific">Trapa incisa</name>
    <dbReference type="NCBI Taxonomy" id="236973"/>
    <lineage>
        <taxon>Eukaryota</taxon>
        <taxon>Viridiplantae</taxon>
        <taxon>Streptophyta</taxon>
        <taxon>Embryophyta</taxon>
        <taxon>Tracheophyta</taxon>
        <taxon>Spermatophyta</taxon>
        <taxon>Magnoliopsida</taxon>
        <taxon>eudicotyledons</taxon>
        <taxon>Gunneridae</taxon>
        <taxon>Pentapetalae</taxon>
        <taxon>rosids</taxon>
        <taxon>malvids</taxon>
        <taxon>Myrtales</taxon>
        <taxon>Lythraceae</taxon>
        <taxon>Trapa</taxon>
    </lineage>
</organism>
<dbReference type="Pfam" id="PF04564">
    <property type="entry name" value="U-box"/>
    <property type="match status" value="1"/>
</dbReference>
<dbReference type="InterPro" id="IPR016024">
    <property type="entry name" value="ARM-type_fold"/>
</dbReference>
<dbReference type="Gene3D" id="3.30.40.10">
    <property type="entry name" value="Zinc/RING finger domain, C3HC4 (zinc finger)"/>
    <property type="match status" value="1"/>
</dbReference>
<dbReference type="InterPro" id="IPR045210">
    <property type="entry name" value="RING-Ubox_PUB"/>
</dbReference>
<dbReference type="PANTHER" id="PTHR22849:SF132">
    <property type="entry name" value="E3 UBIQUITIN-PROTEIN LIGASE PUB23"/>
    <property type="match status" value="1"/>
</dbReference>
<dbReference type="InterPro" id="IPR013083">
    <property type="entry name" value="Znf_RING/FYVE/PHD"/>
</dbReference>
<keyword evidence="8" id="KW-1185">Reference proteome</keyword>
<dbReference type="GO" id="GO:0061630">
    <property type="term" value="F:ubiquitin protein ligase activity"/>
    <property type="evidence" value="ECO:0007669"/>
    <property type="project" value="UniProtKB-UniRule"/>
</dbReference>
<dbReference type="SMART" id="SM00504">
    <property type="entry name" value="Ubox"/>
    <property type="match status" value="1"/>
</dbReference>
<proteinExistence type="predicted"/>
<dbReference type="InterPro" id="IPR045185">
    <property type="entry name" value="PUB22/23/24-like"/>
</dbReference>
<evidence type="ECO:0000313" key="7">
    <source>
        <dbReference type="EMBL" id="KAK4766425.1"/>
    </source>
</evidence>
<dbReference type="EC" id="2.3.2.27" evidence="5"/>
<accession>A0AAN7KG95</accession>
<evidence type="ECO:0000259" key="6">
    <source>
        <dbReference type="PROSITE" id="PS51698"/>
    </source>
</evidence>
<evidence type="ECO:0000313" key="8">
    <source>
        <dbReference type="Proteomes" id="UP001345219"/>
    </source>
</evidence>
<keyword evidence="4 5" id="KW-0833">Ubl conjugation pathway</keyword>
<name>A0AAN7KG95_9MYRT</name>
<dbReference type="PANTHER" id="PTHR22849">
    <property type="entry name" value="WDSAM1 PROTEIN"/>
    <property type="match status" value="1"/>
</dbReference>
<protein>
    <recommendedName>
        <fullName evidence="5 6">U-box domain-containing protein</fullName>
        <ecNumber evidence="5">2.3.2.27</ecNumber>
    </recommendedName>
    <alternativeName>
        <fullName evidence="5">RING-type E3 ubiquitin transferase PUB</fullName>
    </alternativeName>
</protein>
<gene>
    <name evidence="7" type="ORF">SAY87_008067</name>
</gene>
<evidence type="ECO:0000256" key="5">
    <source>
        <dbReference type="RuleBase" id="RU369093"/>
    </source>
</evidence>
<comment type="pathway">
    <text evidence="2 5">Protein modification; protein ubiquitination.</text>
</comment>
<dbReference type="GO" id="GO:0016567">
    <property type="term" value="P:protein ubiquitination"/>
    <property type="evidence" value="ECO:0007669"/>
    <property type="project" value="UniProtKB-UniRule"/>
</dbReference>